<dbReference type="EMBL" id="CAWUPB010000351">
    <property type="protein sequence ID" value="CAK7324444.1"/>
    <property type="molecule type" value="Genomic_DNA"/>
</dbReference>
<dbReference type="Proteomes" id="UP001314170">
    <property type="component" value="Unassembled WGS sequence"/>
</dbReference>
<comment type="caution">
    <text evidence="1">The sequence shown here is derived from an EMBL/GenBank/DDBJ whole genome shotgun (WGS) entry which is preliminary data.</text>
</comment>
<reference evidence="1 2" key="1">
    <citation type="submission" date="2024-01" db="EMBL/GenBank/DDBJ databases">
        <authorList>
            <person name="Waweru B."/>
        </authorList>
    </citation>
    <scope>NUCLEOTIDE SEQUENCE [LARGE SCALE GENOMIC DNA]</scope>
</reference>
<sequence>MTGAPLTLEKHVMIAKEEQDVAHLHVDEVRKALNQFNRQVKKKTRLNRSLRGLLDANGEPRHHWVAWSRICLPVEEGGLGIQSSSQLGRILRNFCRLSQIIFISRLEKFNCMKMKKMVWLGLRIYQEGLKPKPYGIMFDIKADR</sequence>
<evidence type="ECO:0000313" key="2">
    <source>
        <dbReference type="Proteomes" id="UP001314170"/>
    </source>
</evidence>
<keyword evidence="2" id="KW-1185">Reference proteome</keyword>
<accession>A0AAV1QWF5</accession>
<proteinExistence type="predicted"/>
<protein>
    <submittedName>
        <fullName evidence="1">Uncharacterized protein</fullName>
    </submittedName>
</protein>
<evidence type="ECO:0000313" key="1">
    <source>
        <dbReference type="EMBL" id="CAK7324444.1"/>
    </source>
</evidence>
<organism evidence="1 2">
    <name type="scientific">Dovyalis caffra</name>
    <dbReference type="NCBI Taxonomy" id="77055"/>
    <lineage>
        <taxon>Eukaryota</taxon>
        <taxon>Viridiplantae</taxon>
        <taxon>Streptophyta</taxon>
        <taxon>Embryophyta</taxon>
        <taxon>Tracheophyta</taxon>
        <taxon>Spermatophyta</taxon>
        <taxon>Magnoliopsida</taxon>
        <taxon>eudicotyledons</taxon>
        <taxon>Gunneridae</taxon>
        <taxon>Pentapetalae</taxon>
        <taxon>rosids</taxon>
        <taxon>fabids</taxon>
        <taxon>Malpighiales</taxon>
        <taxon>Salicaceae</taxon>
        <taxon>Flacourtieae</taxon>
        <taxon>Dovyalis</taxon>
    </lineage>
</organism>
<dbReference type="AlphaFoldDB" id="A0AAV1QWF5"/>
<name>A0AAV1QWF5_9ROSI</name>
<gene>
    <name evidence="1" type="ORF">DCAF_LOCUS2090</name>
</gene>